<dbReference type="CDD" id="cd00143">
    <property type="entry name" value="PP2Cc"/>
    <property type="match status" value="1"/>
</dbReference>
<dbReference type="SMART" id="SM00332">
    <property type="entry name" value="PP2Cc"/>
    <property type="match status" value="1"/>
</dbReference>
<proteinExistence type="predicted"/>
<evidence type="ECO:0000313" key="3">
    <source>
        <dbReference type="Proteomes" id="UP000199600"/>
    </source>
</evidence>
<evidence type="ECO:0000313" key="2">
    <source>
        <dbReference type="EMBL" id="SBT09974.1"/>
    </source>
</evidence>
<dbReference type="GO" id="GO:0004722">
    <property type="term" value="F:protein serine/threonine phosphatase activity"/>
    <property type="evidence" value="ECO:0007669"/>
    <property type="project" value="InterPro"/>
</dbReference>
<dbReference type="AlphaFoldDB" id="A0A1A8XYC9"/>
<keyword evidence="3" id="KW-1185">Reference proteome</keyword>
<accession>A0A1A8XYC9</accession>
<organism evidence="2 3">
    <name type="scientific">Candidatus Propionivibrio aalborgensis</name>
    <dbReference type="NCBI Taxonomy" id="1860101"/>
    <lineage>
        <taxon>Bacteria</taxon>
        <taxon>Pseudomonadati</taxon>
        <taxon>Pseudomonadota</taxon>
        <taxon>Betaproteobacteria</taxon>
        <taxon>Rhodocyclales</taxon>
        <taxon>Rhodocyclaceae</taxon>
        <taxon>Propionivibrio</taxon>
    </lineage>
</organism>
<dbReference type="PANTHER" id="PTHR47992">
    <property type="entry name" value="PROTEIN PHOSPHATASE"/>
    <property type="match status" value="1"/>
</dbReference>
<dbReference type="Pfam" id="PF13672">
    <property type="entry name" value="PP2C_2"/>
    <property type="match status" value="1"/>
</dbReference>
<dbReference type="InterPro" id="IPR036457">
    <property type="entry name" value="PPM-type-like_dom_sf"/>
</dbReference>
<gene>
    <name evidence="2" type="ORF">PROAA_360038</name>
</gene>
<evidence type="ECO:0000259" key="1">
    <source>
        <dbReference type="PROSITE" id="PS51746"/>
    </source>
</evidence>
<dbReference type="SUPFAM" id="SSF81606">
    <property type="entry name" value="PP2C-like"/>
    <property type="match status" value="1"/>
</dbReference>
<dbReference type="EMBL" id="FLQY01000290">
    <property type="protein sequence ID" value="SBT09974.1"/>
    <property type="molecule type" value="Genomic_DNA"/>
</dbReference>
<dbReference type="SMART" id="SM00331">
    <property type="entry name" value="PP2C_SIG"/>
    <property type="match status" value="1"/>
</dbReference>
<dbReference type="PROSITE" id="PS51746">
    <property type="entry name" value="PPM_2"/>
    <property type="match status" value="1"/>
</dbReference>
<protein>
    <submittedName>
        <fullName evidence="2">Protein phosphatase 2C-like protein</fullName>
    </submittedName>
</protein>
<dbReference type="InterPro" id="IPR001932">
    <property type="entry name" value="PPM-type_phosphatase-like_dom"/>
</dbReference>
<dbReference type="InterPro" id="IPR015655">
    <property type="entry name" value="PP2C"/>
</dbReference>
<dbReference type="Gene3D" id="3.60.40.10">
    <property type="entry name" value="PPM-type phosphatase domain"/>
    <property type="match status" value="1"/>
</dbReference>
<dbReference type="Proteomes" id="UP000199600">
    <property type="component" value="Unassembled WGS sequence"/>
</dbReference>
<reference evidence="2 3" key="1">
    <citation type="submission" date="2016-06" db="EMBL/GenBank/DDBJ databases">
        <authorList>
            <person name="Kjaerup R.B."/>
            <person name="Dalgaard T.S."/>
            <person name="Juul-Madsen H.R."/>
        </authorList>
    </citation>
    <scope>NUCLEOTIDE SEQUENCE [LARGE SCALE GENOMIC DNA]</scope>
    <source>
        <strain evidence="2">2</strain>
    </source>
</reference>
<name>A0A1A8XYC9_9RHOO</name>
<feature type="domain" description="PPM-type phosphatase" evidence="1">
    <location>
        <begin position="24"/>
        <end position="270"/>
    </location>
</feature>
<sequence>MLEFAFCCISLRLATRSHILKTAAYRLEAVSLSESGRVRAVNEDAAAVDHEYGIAVVADGMGGHRAGDVASRMAIDRVLGRLRATLGRFSAGVPQPAALPLTEQAIAEANSAIHAAAHPQSGRSGMGTTLALAFFHGEQVALAHVGDSRIYRLRSGRLQLLTRDDSLLHDQIELGVIAAEDAADSHNRHLVTQALGIAPAVTVHLQQETLRSGDVFLLCTDGLSDLVDEKDIELIVDSLKTNLPLAASHLAQLANDNGGYDNITVALVRVLADEAGAGARGWISRLLGRLMPGKAER</sequence>